<evidence type="ECO:0000313" key="1">
    <source>
        <dbReference type="EMBL" id="ORX46086.1"/>
    </source>
</evidence>
<protein>
    <submittedName>
        <fullName evidence="1">Uncharacterized protein</fullName>
    </submittedName>
</protein>
<reference evidence="1 2" key="1">
    <citation type="submission" date="2016-07" db="EMBL/GenBank/DDBJ databases">
        <title>Pervasive Adenine N6-methylation of Active Genes in Fungi.</title>
        <authorList>
            <consortium name="DOE Joint Genome Institute"/>
            <person name="Mondo S.J."/>
            <person name="Dannebaum R.O."/>
            <person name="Kuo R.C."/>
            <person name="Labutti K."/>
            <person name="Haridas S."/>
            <person name="Kuo A."/>
            <person name="Salamov A."/>
            <person name="Ahrendt S.R."/>
            <person name="Lipzen A."/>
            <person name="Sullivan W."/>
            <person name="Andreopoulos W.B."/>
            <person name="Clum A."/>
            <person name="Lindquist E."/>
            <person name="Daum C."/>
            <person name="Ramamoorthy G.K."/>
            <person name="Gryganskyi A."/>
            <person name="Culley D."/>
            <person name="Magnuson J.K."/>
            <person name="James T.Y."/>
            <person name="O'Malley M.A."/>
            <person name="Stajich J.E."/>
            <person name="Spatafora J.W."/>
            <person name="Visel A."/>
            <person name="Grigoriev I.V."/>
        </authorList>
    </citation>
    <scope>NUCLEOTIDE SEQUENCE [LARGE SCALE GENOMIC DNA]</scope>
    <source>
        <strain evidence="1 2">NRRL 3301</strain>
    </source>
</reference>
<dbReference type="AlphaFoldDB" id="A0A1X2G672"/>
<dbReference type="OrthoDB" id="2284791at2759"/>
<proteinExistence type="predicted"/>
<comment type="caution">
    <text evidence="1">The sequence shown here is derived from an EMBL/GenBank/DDBJ whole genome shotgun (WGS) entry which is preliminary data.</text>
</comment>
<dbReference type="EMBL" id="MCGT01000039">
    <property type="protein sequence ID" value="ORX46086.1"/>
    <property type="molecule type" value="Genomic_DNA"/>
</dbReference>
<evidence type="ECO:0000313" key="2">
    <source>
        <dbReference type="Proteomes" id="UP000242146"/>
    </source>
</evidence>
<organism evidence="1 2">
    <name type="scientific">Hesseltinella vesiculosa</name>
    <dbReference type="NCBI Taxonomy" id="101127"/>
    <lineage>
        <taxon>Eukaryota</taxon>
        <taxon>Fungi</taxon>
        <taxon>Fungi incertae sedis</taxon>
        <taxon>Mucoromycota</taxon>
        <taxon>Mucoromycotina</taxon>
        <taxon>Mucoromycetes</taxon>
        <taxon>Mucorales</taxon>
        <taxon>Cunninghamellaceae</taxon>
        <taxon>Hesseltinella</taxon>
    </lineage>
</organism>
<sequence>SANGDNSELTFCRRFAGLLDILYDGADIVLDDGEHVCQATKSSIDLNRCLFDDTSLIPSYGRKIDLLLKSSGPKKIEPSSNEWKRASVTGVLKSKQLCKNIRTNACIIDHFHALVANVDEVISLDFVGNTGILFMVKKTKGKYFITKVMAKLVIPNSISQIGTLQPTLDALLRMKVKKPFFFFV</sequence>
<name>A0A1X2G672_9FUNG</name>
<dbReference type="Proteomes" id="UP000242146">
    <property type="component" value="Unassembled WGS sequence"/>
</dbReference>
<gene>
    <name evidence="1" type="ORF">DM01DRAFT_260490</name>
</gene>
<feature type="non-terminal residue" evidence="1">
    <location>
        <position position="1"/>
    </location>
</feature>
<keyword evidence="2" id="KW-1185">Reference proteome</keyword>
<accession>A0A1X2G672</accession>